<evidence type="ECO:0000256" key="9">
    <source>
        <dbReference type="RuleBase" id="RU003814"/>
    </source>
</evidence>
<keyword evidence="5" id="KW-0648">Protein biosynthesis</keyword>
<accession>A0A086T9Z2</accession>
<evidence type="ECO:0000256" key="6">
    <source>
        <dbReference type="ARBA" id="ARBA00044122"/>
    </source>
</evidence>
<dbReference type="EMBL" id="JPKY01000022">
    <property type="protein sequence ID" value="KFH46174.1"/>
    <property type="molecule type" value="Genomic_DNA"/>
</dbReference>
<name>A0A086T9Z2_HAPC1</name>
<comment type="caution">
    <text evidence="11">The sequence shown here is derived from an EMBL/GenBank/DDBJ whole genome shotgun (WGS) entry which is preliminary data.</text>
</comment>
<proteinExistence type="inferred from homology"/>
<gene>
    <name evidence="11" type="ORF">ACRE_029860</name>
</gene>
<dbReference type="GO" id="GO:0005851">
    <property type="term" value="C:eukaryotic translation initiation factor 2B complex"/>
    <property type="evidence" value="ECO:0007669"/>
    <property type="project" value="TreeGrafter"/>
</dbReference>
<dbReference type="HOGENOM" id="CLU_016218_4_3_1"/>
<dbReference type="GO" id="GO:0005085">
    <property type="term" value="F:guanyl-nucleotide exchange factor activity"/>
    <property type="evidence" value="ECO:0007669"/>
    <property type="project" value="TreeGrafter"/>
</dbReference>
<evidence type="ECO:0000256" key="3">
    <source>
        <dbReference type="ARBA" id="ARBA00022490"/>
    </source>
</evidence>
<keyword evidence="4 11" id="KW-0396">Initiation factor</keyword>
<evidence type="ECO:0000256" key="10">
    <source>
        <dbReference type="SAM" id="MobiDB-lite"/>
    </source>
</evidence>
<evidence type="ECO:0000313" key="12">
    <source>
        <dbReference type="Proteomes" id="UP000029964"/>
    </source>
</evidence>
<dbReference type="OrthoDB" id="269919at2759"/>
<evidence type="ECO:0000256" key="2">
    <source>
        <dbReference type="ARBA" id="ARBA00007251"/>
    </source>
</evidence>
<dbReference type="GO" id="GO:0003743">
    <property type="term" value="F:translation initiation factor activity"/>
    <property type="evidence" value="ECO:0007669"/>
    <property type="project" value="UniProtKB-KW"/>
</dbReference>
<keyword evidence="12" id="KW-1185">Reference proteome</keyword>
<dbReference type="Proteomes" id="UP000029964">
    <property type="component" value="Unassembled WGS sequence"/>
</dbReference>
<dbReference type="GO" id="GO:0005829">
    <property type="term" value="C:cytosol"/>
    <property type="evidence" value="ECO:0007669"/>
    <property type="project" value="UniProtKB-SubCell"/>
</dbReference>
<dbReference type="PANTHER" id="PTHR45859:SF1">
    <property type="entry name" value="TRANSLATION INITIATION FACTOR EIF-2B SUBUNIT BETA"/>
    <property type="match status" value="1"/>
</dbReference>
<evidence type="ECO:0000256" key="1">
    <source>
        <dbReference type="ARBA" id="ARBA00004514"/>
    </source>
</evidence>
<dbReference type="Gene3D" id="3.40.50.10470">
    <property type="entry name" value="Translation initiation factor eif-2b, domain 2"/>
    <property type="match status" value="1"/>
</dbReference>
<evidence type="ECO:0000256" key="7">
    <source>
        <dbReference type="ARBA" id="ARBA00044228"/>
    </source>
</evidence>
<feature type="region of interest" description="Disordered" evidence="10">
    <location>
        <begin position="104"/>
        <end position="209"/>
    </location>
</feature>
<dbReference type="STRING" id="857340.A0A086T9Z2"/>
<comment type="subunit">
    <text evidence="8">Component of the translation initiation factor 2B (eIF2B) complex which is a heterodecamer of two sets of five different subunits: alpha, beta, gamma, delta and epsilon. Subunits alpha, beta and delta comprise a regulatory subcomplex and subunits epsilon and gamma comprise a catalytic subcomplex. Within the complex, the hexameric regulatory complex resides at the center, with the two heterodimeric catalytic subcomplexes bound on opposite sides.</text>
</comment>
<feature type="compositionally biased region" description="Polar residues" evidence="10">
    <location>
        <begin position="189"/>
        <end position="198"/>
    </location>
</feature>
<sequence length="451" mass="47947">MAPAAAGYAPNLEKYLKSLKGQHLELTIENLVSLLKRGQISGAEDCAVATAHCLLQVVAKSKWQDVDTLIYNVSRTGNRLARALPHELVISNVARRVLGLIRDEAAETRNEPPSETPSEGQMTPSDAPTNATALSQQWPPSTGSNGPKPPPRPAMMRPGTTVGPGIPRTLSHLLSASPAMEGDGHLSPAGTSGTSTPLQRGGGTSSSQVHALKSEVIDGIEEIMDEISQVDDQIGALADIHIRPGDHILVHQPSRTVSRFILRAAVKRKFTVLIASQPPPRVKKGEEDPYASFRKKLSSAGVSVINITCGGVMAYMSLVNKVIMGASAVVAGGGVISDAGAAAIARAAKEYGIPIVVLAGIYKFSPSNPYRDDDVVQWANPMTYVSFAEGQLVSTNGCLVKTAVNEVISAQLIDTYVTNLGTHSRAHLSGLIADHYKPEDMDLHLWEMNDP</sequence>
<evidence type="ECO:0000256" key="5">
    <source>
        <dbReference type="ARBA" id="ARBA00022917"/>
    </source>
</evidence>
<dbReference type="InterPro" id="IPR042529">
    <property type="entry name" value="IF_2B-like_C"/>
</dbReference>
<dbReference type="InterPro" id="IPR037171">
    <property type="entry name" value="NagB/RpiA_transferase-like"/>
</dbReference>
<keyword evidence="3" id="KW-0963">Cytoplasm</keyword>
<evidence type="ECO:0000256" key="4">
    <source>
        <dbReference type="ARBA" id="ARBA00022540"/>
    </source>
</evidence>
<evidence type="ECO:0000256" key="8">
    <source>
        <dbReference type="ARBA" id="ARBA00046432"/>
    </source>
</evidence>
<reference evidence="12" key="1">
    <citation type="journal article" date="2014" name="Genome Announc.">
        <title>Genome sequence and annotation of Acremonium chrysogenum, producer of the beta-lactam antibiotic cephalosporin C.</title>
        <authorList>
            <person name="Terfehr D."/>
            <person name="Dahlmann T.A."/>
            <person name="Specht T."/>
            <person name="Zadra I."/>
            <person name="Kuernsteiner H."/>
            <person name="Kueck U."/>
        </authorList>
    </citation>
    <scope>NUCLEOTIDE SEQUENCE [LARGE SCALE GENOMIC DNA]</scope>
    <source>
        <strain evidence="12">ATCC 11550 / CBS 779.69 / DSM 880 / IAM 14645 / JCM 23072 / IMI 49137</strain>
    </source>
</reference>
<dbReference type="InterPro" id="IPR000649">
    <property type="entry name" value="IF-2B-related"/>
</dbReference>
<feature type="compositionally biased region" description="Polar residues" evidence="10">
    <location>
        <begin position="113"/>
        <end position="145"/>
    </location>
</feature>
<organism evidence="11 12">
    <name type="scientific">Hapsidospora chrysogenum (strain ATCC 11550 / CBS 779.69 / DSM 880 / IAM 14645 / JCM 23072 / IMI 49137)</name>
    <name type="common">Acremonium chrysogenum</name>
    <dbReference type="NCBI Taxonomy" id="857340"/>
    <lineage>
        <taxon>Eukaryota</taxon>
        <taxon>Fungi</taxon>
        <taxon>Dikarya</taxon>
        <taxon>Ascomycota</taxon>
        <taxon>Pezizomycotina</taxon>
        <taxon>Sordariomycetes</taxon>
        <taxon>Hypocreomycetidae</taxon>
        <taxon>Hypocreales</taxon>
        <taxon>Bionectriaceae</taxon>
        <taxon>Hapsidospora</taxon>
    </lineage>
</organism>
<comment type="similarity">
    <text evidence="2 9">Belongs to the eIF-2B alpha/beta/delta subunits family.</text>
</comment>
<protein>
    <recommendedName>
        <fullName evidence="6">Translation initiation factor eIF2B subunit beta</fullName>
    </recommendedName>
    <alternativeName>
        <fullName evidence="7">eIF2B GDP-GTP exchange factor subunit beta</fullName>
    </alternativeName>
</protein>
<evidence type="ECO:0000313" key="11">
    <source>
        <dbReference type="EMBL" id="KFH46174.1"/>
    </source>
</evidence>
<dbReference type="PANTHER" id="PTHR45859">
    <property type="entry name" value="TRANSLATION INITIATION FACTOR EIF-2B SUBUNIT BETA"/>
    <property type="match status" value="1"/>
</dbReference>
<dbReference type="Pfam" id="PF01008">
    <property type="entry name" value="IF-2B"/>
    <property type="match status" value="2"/>
</dbReference>
<dbReference type="SUPFAM" id="SSF100950">
    <property type="entry name" value="NagB/RpiA/CoA transferase-like"/>
    <property type="match status" value="1"/>
</dbReference>
<dbReference type="InterPro" id="IPR051855">
    <property type="entry name" value="eIF2B_beta_subunit"/>
</dbReference>
<dbReference type="AlphaFoldDB" id="A0A086T9Z2"/>
<comment type="subcellular location">
    <subcellularLocation>
        <location evidence="1">Cytoplasm</location>
        <location evidence="1">Cytosol</location>
    </subcellularLocation>
</comment>